<evidence type="ECO:0000313" key="3">
    <source>
        <dbReference type="Proteomes" id="UP000429552"/>
    </source>
</evidence>
<comment type="caution">
    <text evidence="2">The sequence shown here is derived from an EMBL/GenBank/DDBJ whole genome shotgun (WGS) entry which is preliminary data.</text>
</comment>
<dbReference type="EMBL" id="BLIP01000001">
    <property type="protein sequence ID" value="GFE24692.1"/>
    <property type="molecule type" value="Genomic_DNA"/>
</dbReference>
<dbReference type="Proteomes" id="UP000429552">
    <property type="component" value="Unassembled WGS sequence"/>
</dbReference>
<evidence type="ECO:0000313" key="2">
    <source>
        <dbReference type="EMBL" id="GFE24692.1"/>
    </source>
</evidence>
<feature type="compositionally biased region" description="Basic and acidic residues" evidence="1">
    <location>
        <begin position="68"/>
        <end position="82"/>
    </location>
</feature>
<feature type="region of interest" description="Disordered" evidence="1">
    <location>
        <begin position="35"/>
        <end position="152"/>
    </location>
</feature>
<accession>A0A640TP52</accession>
<feature type="compositionally biased region" description="Basic and acidic residues" evidence="1">
    <location>
        <begin position="119"/>
        <end position="139"/>
    </location>
</feature>
<sequence length="273" mass="28718">MREATTKSPEKDCPPAGRSAISWCQAGGQLGERALDADAFAQVEEHGAATPPGHPDPAAELGDQQPEEPDRGDDQDRARSDPFRPFVVRAEQGGLDDQRGRGSAVQDEEVGRPQQQSAGDDREDQRRRGDPFRPPECARGDGGYGDEQGGQREPVGALTAEVVDTGLAHADAGPVQTFVHPGRQGFRSLAACHCSGTLSTRSAVRRFAARQAGKFPGNPVRNAVAPPWSVLLGMRHGDGITDAAGRRVGLLVGHAEPGVRRAAPDPGAAGRPA</sequence>
<dbReference type="AlphaFoldDB" id="A0A640TP52"/>
<proteinExistence type="predicted"/>
<protein>
    <submittedName>
        <fullName evidence="2">Uncharacterized protein</fullName>
    </submittedName>
</protein>
<name>A0A640TP52_STRNI</name>
<reference evidence="2 3" key="1">
    <citation type="submission" date="2019-12" db="EMBL/GenBank/DDBJ databases">
        <title>Whole genome shotgun sequence of Streptomyces libani subsp. libani NBRC 13452.</title>
        <authorList>
            <person name="Ichikawa N."/>
            <person name="Kimura A."/>
            <person name="Kitahashi Y."/>
            <person name="Komaki H."/>
            <person name="Tamura T."/>
        </authorList>
    </citation>
    <scope>NUCLEOTIDE SEQUENCE [LARGE SCALE GENOMIC DNA]</scope>
    <source>
        <strain evidence="2 3">NBRC 13452</strain>
    </source>
</reference>
<organism evidence="2 3">
    <name type="scientific">Streptomyces nigrescens</name>
    <dbReference type="NCBI Taxonomy" id="1920"/>
    <lineage>
        <taxon>Bacteria</taxon>
        <taxon>Bacillati</taxon>
        <taxon>Actinomycetota</taxon>
        <taxon>Actinomycetes</taxon>
        <taxon>Kitasatosporales</taxon>
        <taxon>Streptomycetaceae</taxon>
        <taxon>Streptomyces</taxon>
    </lineage>
</organism>
<evidence type="ECO:0000256" key="1">
    <source>
        <dbReference type="SAM" id="MobiDB-lite"/>
    </source>
</evidence>
<gene>
    <name evidence="2" type="ORF">Sliba_51450</name>
</gene>